<dbReference type="InterPro" id="IPR041489">
    <property type="entry name" value="PDZ_6"/>
</dbReference>
<comment type="caution">
    <text evidence="8">The sequence shown here is derived from an EMBL/GenBank/DDBJ whole genome shotgun (WGS) entry which is preliminary data.</text>
</comment>
<dbReference type="Pfam" id="PF17820">
    <property type="entry name" value="PDZ_6"/>
    <property type="match status" value="1"/>
</dbReference>
<evidence type="ECO:0000256" key="3">
    <source>
        <dbReference type="ARBA" id="ARBA00022490"/>
    </source>
</evidence>
<dbReference type="PROSITE" id="PS50106">
    <property type="entry name" value="PDZ"/>
    <property type="match status" value="1"/>
</dbReference>
<dbReference type="SUPFAM" id="SSF69304">
    <property type="entry name" value="Tricorn protease N-terminal domain"/>
    <property type="match status" value="2"/>
</dbReference>
<dbReference type="GO" id="GO:0006508">
    <property type="term" value="P:proteolysis"/>
    <property type="evidence" value="ECO:0007669"/>
    <property type="project" value="UniProtKB-KW"/>
</dbReference>
<name>A0A235BUK9_UNCW3</name>
<comment type="similarity">
    <text evidence="2">Belongs to the peptidase S41B family.</text>
</comment>
<evidence type="ECO:0000259" key="7">
    <source>
        <dbReference type="PROSITE" id="PS50106"/>
    </source>
</evidence>
<keyword evidence="5" id="KW-0378">Hydrolase</keyword>
<gene>
    <name evidence="8" type="ORF">CH333_04580</name>
</gene>
<accession>A0A235BUK9</accession>
<dbReference type="EMBL" id="NOZQ01000093">
    <property type="protein sequence ID" value="OYD15998.1"/>
    <property type="molecule type" value="Genomic_DNA"/>
</dbReference>
<dbReference type="Gene3D" id="2.120.10.30">
    <property type="entry name" value="TolB, C-terminal domain"/>
    <property type="match status" value="3"/>
</dbReference>
<reference evidence="8 9" key="1">
    <citation type="submission" date="2017-07" db="EMBL/GenBank/DDBJ databases">
        <title>Recovery of genomes from metagenomes via a dereplication, aggregation, and scoring strategy.</title>
        <authorList>
            <person name="Sieber C.M."/>
            <person name="Probst A.J."/>
            <person name="Sharrar A."/>
            <person name="Thomas B.C."/>
            <person name="Hess M."/>
            <person name="Tringe S.G."/>
            <person name="Banfield J.F."/>
        </authorList>
    </citation>
    <scope>NUCLEOTIDE SEQUENCE [LARGE SCALE GENOMIC DNA]</scope>
    <source>
        <strain evidence="8">JGI_Cruoil_03_44_89</strain>
    </source>
</reference>
<evidence type="ECO:0000256" key="6">
    <source>
        <dbReference type="ARBA" id="ARBA00022825"/>
    </source>
</evidence>
<dbReference type="PANTHER" id="PTHR43253">
    <property type="entry name" value="TRICORN PROTEASE HOMOLOG 2-RELATED"/>
    <property type="match status" value="1"/>
</dbReference>
<dbReference type="Pfam" id="PF07676">
    <property type="entry name" value="PD40"/>
    <property type="match status" value="2"/>
</dbReference>
<dbReference type="Gene3D" id="3.90.226.10">
    <property type="entry name" value="2-enoyl-CoA Hydratase, Chain A, domain 1"/>
    <property type="match status" value="1"/>
</dbReference>
<dbReference type="InterPro" id="IPR011659">
    <property type="entry name" value="WD40"/>
</dbReference>
<evidence type="ECO:0000256" key="1">
    <source>
        <dbReference type="ARBA" id="ARBA00004496"/>
    </source>
</evidence>
<dbReference type="Proteomes" id="UP000215215">
    <property type="component" value="Unassembled WGS sequence"/>
</dbReference>
<dbReference type="PANTHER" id="PTHR43253:SF1">
    <property type="entry name" value="TRICORN PROTEASE HOMOLOG 2-RELATED"/>
    <property type="match status" value="1"/>
</dbReference>
<protein>
    <recommendedName>
        <fullName evidence="7">PDZ domain-containing protein</fullName>
    </recommendedName>
</protein>
<dbReference type="SMART" id="SM00245">
    <property type="entry name" value="TSPc"/>
    <property type="match status" value="1"/>
</dbReference>
<dbReference type="Pfam" id="PF26549">
    <property type="entry name" value="Tricorn_N"/>
    <property type="match status" value="2"/>
</dbReference>
<dbReference type="InterPro" id="IPR012393">
    <property type="entry name" value="Tricorn_protease"/>
</dbReference>
<dbReference type="InterPro" id="IPR005151">
    <property type="entry name" value="Tail-specific_protease"/>
</dbReference>
<comment type="subcellular location">
    <subcellularLocation>
        <location evidence="1">Cytoplasm</location>
    </subcellularLocation>
</comment>
<dbReference type="SMART" id="SM00228">
    <property type="entry name" value="PDZ"/>
    <property type="match status" value="1"/>
</dbReference>
<dbReference type="InterPro" id="IPR011042">
    <property type="entry name" value="6-blade_b-propeller_TolB-like"/>
</dbReference>
<dbReference type="Pfam" id="PF14684">
    <property type="entry name" value="Tricorn_C1"/>
    <property type="match status" value="1"/>
</dbReference>
<proteinExistence type="inferred from homology"/>
<keyword evidence="4" id="KW-0645">Protease</keyword>
<sequence>MKCLLVFILLSLSHGEQEYSIGMIHPRWSPDGEKIAFSLHGDIWLVPKEGGRATRVTIHQADDIKPVFSPDGKHIAFASNRNGNYDIWFIPTHGGKPTQITFHSSDDIPTDWSPDGNKILFHSFRGDKWPDLWLIPTSGGTPERLTYDWGYTGRFSPDGKGIVYIRGGILSYGMVRIYRKGYRGSANSNVYIISSTGVNLKRLTKFECNDWEPVWSKDGKAIFFASEGDGNYNIWRTDTLGNVTQVTFHGDARNPDISPQGLLVYEHNFEIWTCPDTGGTTQKVDIIAQGDIRASPFKERILTSDAHTPGWSPDGKKIAFSLQGDIWVMSSSGGKADIITSGPDYDQWPRFSPDGEKIAFHSDRSGNNDIWIVPISGGEAVQVTKHPLEDIHPNWSPDGSHLVFCSDRSGNRDIWSIPASGGKAEQITKDTAADNYPDFSPDGKLIAFDSDRGGDSQIWVIPADHGSPRQVNRSRIRLIKNISPTWSPNGKLIAYQSGRDIYVVPLEGGYGKKLVESGAAPQWSPDGERILFEHLFPSEIRTSPAPKDLGELEGSTIEFIAEVKFEGKPQDIFDEAWDQINTSFYDTLFHGVDWANMREKYSPLAQEAETREELYRVVYKMLGELNTSHTGLEPPEREQDRTGYLGLEFSKDFVVNNVIRGGPADSAGIKVGDRVFAIEGVELKPAVNIFRLLENKANKHLELLIGDKRGKRKTQVKAIDREEYLYKVYENWARENEKLVDAKGEGKLCYVHLRKMYDEYFSRFLKTISKYKDTREGLIIDIRYNPGGNTTFMLLNILSFRPYLKVTYGRGRRQKIMPSPRWAKPVVVIINEMTGSAAEEFAQGIKELKLGKLIGVPTIGRVIGRWDASLADGTLFRVPAKGSYTLEGKDLENLGVEPDIYVLETPEDRAKGKDPQLEKAIEVLLEEIEKK</sequence>
<dbReference type="GO" id="GO:0008236">
    <property type="term" value="F:serine-type peptidase activity"/>
    <property type="evidence" value="ECO:0007669"/>
    <property type="project" value="UniProtKB-KW"/>
</dbReference>
<evidence type="ECO:0000313" key="8">
    <source>
        <dbReference type="EMBL" id="OYD15998.1"/>
    </source>
</evidence>
<dbReference type="Gene3D" id="2.30.42.10">
    <property type="match status" value="1"/>
</dbReference>
<dbReference type="GO" id="GO:0005737">
    <property type="term" value="C:cytoplasm"/>
    <property type="evidence" value="ECO:0007669"/>
    <property type="project" value="UniProtKB-SubCell"/>
</dbReference>
<dbReference type="SUPFAM" id="SSF52096">
    <property type="entry name" value="ClpP/crotonase"/>
    <property type="match status" value="1"/>
</dbReference>
<dbReference type="InterPro" id="IPR001478">
    <property type="entry name" value="PDZ"/>
</dbReference>
<organism evidence="8 9">
    <name type="scientific">candidate division WOR-3 bacterium JGI_Cruoil_03_44_89</name>
    <dbReference type="NCBI Taxonomy" id="1973748"/>
    <lineage>
        <taxon>Bacteria</taxon>
        <taxon>Bacteria division WOR-3</taxon>
    </lineage>
</organism>
<dbReference type="Gene3D" id="2.120.10.60">
    <property type="entry name" value="Tricorn protease N-terminal domain"/>
    <property type="match status" value="1"/>
</dbReference>
<dbReference type="SUPFAM" id="SSF50156">
    <property type="entry name" value="PDZ domain-like"/>
    <property type="match status" value="1"/>
</dbReference>
<evidence type="ECO:0000256" key="2">
    <source>
        <dbReference type="ARBA" id="ARBA00008524"/>
    </source>
</evidence>
<feature type="domain" description="PDZ" evidence="7">
    <location>
        <begin position="638"/>
        <end position="691"/>
    </location>
</feature>
<dbReference type="AlphaFoldDB" id="A0A235BUK9"/>
<dbReference type="Pfam" id="PF03572">
    <property type="entry name" value="Peptidase_S41"/>
    <property type="match status" value="1"/>
</dbReference>
<evidence type="ECO:0000256" key="5">
    <source>
        <dbReference type="ARBA" id="ARBA00022801"/>
    </source>
</evidence>
<evidence type="ECO:0000256" key="4">
    <source>
        <dbReference type="ARBA" id="ARBA00022670"/>
    </source>
</evidence>
<dbReference type="Gene3D" id="3.30.750.44">
    <property type="match status" value="1"/>
</dbReference>
<dbReference type="InterPro" id="IPR029045">
    <property type="entry name" value="ClpP/crotonase-like_dom_sf"/>
</dbReference>
<keyword evidence="6" id="KW-0720">Serine protease</keyword>
<evidence type="ECO:0000313" key="9">
    <source>
        <dbReference type="Proteomes" id="UP000215215"/>
    </source>
</evidence>
<dbReference type="InterPro" id="IPR036034">
    <property type="entry name" value="PDZ_sf"/>
</dbReference>
<dbReference type="InterPro" id="IPR028204">
    <property type="entry name" value="Tricorn_C1"/>
</dbReference>
<dbReference type="CDD" id="cd07562">
    <property type="entry name" value="Peptidase_S41_TRI"/>
    <property type="match status" value="1"/>
</dbReference>
<keyword evidence="3" id="KW-0963">Cytoplasm</keyword>